<dbReference type="SUPFAM" id="SSF53335">
    <property type="entry name" value="S-adenosyl-L-methionine-dependent methyltransferases"/>
    <property type="match status" value="1"/>
</dbReference>
<dbReference type="InParanoid" id="A0A316VJI9"/>
<feature type="non-terminal residue" evidence="1">
    <location>
        <position position="1"/>
    </location>
</feature>
<evidence type="ECO:0008006" key="3">
    <source>
        <dbReference type="Google" id="ProtNLM"/>
    </source>
</evidence>
<proteinExistence type="predicted"/>
<dbReference type="Pfam" id="PF13489">
    <property type="entry name" value="Methyltransf_23"/>
    <property type="match status" value="1"/>
</dbReference>
<dbReference type="RefSeq" id="XP_025355967.1">
    <property type="nucleotide sequence ID" value="XM_025496081.1"/>
</dbReference>
<name>A0A316VJI9_9BASI</name>
<reference evidence="1 2" key="1">
    <citation type="journal article" date="2018" name="Mol. Biol. Evol.">
        <title>Broad Genomic Sampling Reveals a Smut Pathogenic Ancestry of the Fungal Clade Ustilaginomycotina.</title>
        <authorList>
            <person name="Kijpornyongpan T."/>
            <person name="Mondo S.J."/>
            <person name="Barry K."/>
            <person name="Sandor L."/>
            <person name="Lee J."/>
            <person name="Lipzen A."/>
            <person name="Pangilinan J."/>
            <person name="LaButti K."/>
            <person name="Hainaut M."/>
            <person name="Henrissat B."/>
            <person name="Grigoriev I.V."/>
            <person name="Spatafora J.W."/>
            <person name="Aime M.C."/>
        </authorList>
    </citation>
    <scope>NUCLEOTIDE SEQUENCE [LARGE SCALE GENOMIC DNA]</scope>
    <source>
        <strain evidence="1 2">MCA 3882</strain>
    </source>
</reference>
<keyword evidence="2" id="KW-1185">Reference proteome</keyword>
<dbReference type="Proteomes" id="UP000245771">
    <property type="component" value="Unassembled WGS sequence"/>
</dbReference>
<organism evidence="1 2">
    <name type="scientific">Meira miltonrushii</name>
    <dbReference type="NCBI Taxonomy" id="1280837"/>
    <lineage>
        <taxon>Eukaryota</taxon>
        <taxon>Fungi</taxon>
        <taxon>Dikarya</taxon>
        <taxon>Basidiomycota</taxon>
        <taxon>Ustilaginomycotina</taxon>
        <taxon>Exobasidiomycetes</taxon>
        <taxon>Exobasidiales</taxon>
        <taxon>Brachybasidiaceae</taxon>
        <taxon>Meira</taxon>
    </lineage>
</organism>
<dbReference type="OrthoDB" id="540004at2759"/>
<protein>
    <recommendedName>
        <fullName evidence="3">S-adenosyl-L-methionine-dependent methyltransferase</fullName>
    </recommendedName>
</protein>
<dbReference type="Gene3D" id="3.40.50.150">
    <property type="entry name" value="Vaccinia Virus protein VP39"/>
    <property type="match status" value="1"/>
</dbReference>
<gene>
    <name evidence="1" type="ORF">FA14DRAFT_114922</name>
</gene>
<dbReference type="PANTHER" id="PTHR45036">
    <property type="entry name" value="METHYLTRANSFERASE LIKE 7B"/>
    <property type="match status" value="1"/>
</dbReference>
<evidence type="ECO:0000313" key="1">
    <source>
        <dbReference type="EMBL" id="PWN35665.1"/>
    </source>
</evidence>
<evidence type="ECO:0000313" key="2">
    <source>
        <dbReference type="Proteomes" id="UP000245771"/>
    </source>
</evidence>
<feature type="non-terminal residue" evidence="1">
    <location>
        <position position="220"/>
    </location>
</feature>
<dbReference type="InterPro" id="IPR029063">
    <property type="entry name" value="SAM-dependent_MTases_sf"/>
</dbReference>
<dbReference type="GeneID" id="37017862"/>
<dbReference type="CDD" id="cd02440">
    <property type="entry name" value="AdoMet_MTases"/>
    <property type="match status" value="1"/>
</dbReference>
<dbReference type="STRING" id="1280837.A0A316VJI9"/>
<dbReference type="PANTHER" id="PTHR45036:SF1">
    <property type="entry name" value="METHYLTRANSFERASE LIKE 7A"/>
    <property type="match status" value="1"/>
</dbReference>
<dbReference type="InterPro" id="IPR052356">
    <property type="entry name" value="Thiol_S-MT"/>
</dbReference>
<dbReference type="AlphaFoldDB" id="A0A316VJI9"/>
<accession>A0A316VJI9</accession>
<sequence length="220" mass="24295">LNPIKWRDAITANGIPALLKGSDSSNGPFKRSLIFPNAYGNVLEVGAGTGMTLKYYNVDKINHIYLMEPCVELHDELRRSIAAIPALKDKTTILSCGIEDRKDLEKAGVFPGTIDTICLVQVLCSIHEPEKHIAMLHSLLKSGGQLLLFEHVISLDPITIIIQKSFTSLIWKHVAGNCHLTRDPSKMFSVQAGWKNVSLTKPKGEGGQDLFPHQVAQYLK</sequence>
<dbReference type="EMBL" id="KZ819603">
    <property type="protein sequence ID" value="PWN35665.1"/>
    <property type="molecule type" value="Genomic_DNA"/>
</dbReference>